<protein>
    <recommendedName>
        <fullName evidence="4">WGR domain-containing protein</fullName>
    </recommendedName>
</protein>
<proteinExistence type="predicted"/>
<reference evidence="2 3" key="1">
    <citation type="submission" date="2019-03" db="EMBL/GenBank/DDBJ databases">
        <title>Genomic Encyclopedia of Type Strains, Phase IV (KMG-IV): sequencing the most valuable type-strain genomes for metagenomic binning, comparative biology and taxonomic classification.</title>
        <authorList>
            <person name="Goeker M."/>
        </authorList>
    </citation>
    <scope>NUCLEOTIDE SEQUENCE [LARGE SCALE GENOMIC DNA]</scope>
    <source>
        <strain evidence="2 3">DSM 25903</strain>
    </source>
</reference>
<evidence type="ECO:0000256" key="1">
    <source>
        <dbReference type="SAM" id="MobiDB-lite"/>
    </source>
</evidence>
<comment type="caution">
    <text evidence="2">The sequence shown here is derived from an EMBL/GenBank/DDBJ whole genome shotgun (WGS) entry which is preliminary data.</text>
</comment>
<dbReference type="Proteomes" id="UP000295122">
    <property type="component" value="Unassembled WGS sequence"/>
</dbReference>
<organism evidence="2 3">
    <name type="scientific">Enterovirga rhinocerotis</name>
    <dbReference type="NCBI Taxonomy" id="1339210"/>
    <lineage>
        <taxon>Bacteria</taxon>
        <taxon>Pseudomonadati</taxon>
        <taxon>Pseudomonadota</taxon>
        <taxon>Alphaproteobacteria</taxon>
        <taxon>Hyphomicrobiales</taxon>
        <taxon>Methylobacteriaceae</taxon>
        <taxon>Enterovirga</taxon>
    </lineage>
</organism>
<sequence length="62" mass="7285">MNTHPYTLDVQVSTRSPGAFEWTIRRHGKLIQRSDRLQRSEDAARRDGEKALERQFTEGQTR</sequence>
<evidence type="ECO:0008006" key="4">
    <source>
        <dbReference type="Google" id="ProtNLM"/>
    </source>
</evidence>
<accession>A0A4R7C8C1</accession>
<evidence type="ECO:0000313" key="3">
    <source>
        <dbReference type="Proteomes" id="UP000295122"/>
    </source>
</evidence>
<gene>
    <name evidence="2" type="ORF">EV668_1760</name>
</gene>
<keyword evidence="3" id="KW-1185">Reference proteome</keyword>
<dbReference type="OrthoDB" id="8236377at2"/>
<dbReference type="AlphaFoldDB" id="A0A4R7C8C1"/>
<name>A0A4R7C8C1_9HYPH</name>
<feature type="region of interest" description="Disordered" evidence="1">
    <location>
        <begin position="33"/>
        <end position="62"/>
    </location>
</feature>
<evidence type="ECO:0000313" key="2">
    <source>
        <dbReference type="EMBL" id="TDR94473.1"/>
    </source>
</evidence>
<dbReference type="EMBL" id="SNZR01000011">
    <property type="protein sequence ID" value="TDR94473.1"/>
    <property type="molecule type" value="Genomic_DNA"/>
</dbReference>